<protein>
    <submittedName>
        <fullName evidence="2">Uncharacterized protein</fullName>
    </submittedName>
</protein>
<dbReference type="Proteomes" id="UP000019277">
    <property type="component" value="Unassembled WGS sequence"/>
</dbReference>
<sequence>MQRQGAVQVERGGRHGNLTGPGFPGPGGPGNPWDRVTWSPRGPAPLDGPAERGRVDRRRGGQPDGARLANLDLLHRRLQTWERNRPGGQGAPSGQW</sequence>
<dbReference type="EMBL" id="AYXG01000051">
    <property type="protein sequence ID" value="EWC63280.1"/>
    <property type="molecule type" value="Genomic_DNA"/>
</dbReference>
<feature type="region of interest" description="Disordered" evidence="1">
    <location>
        <begin position="1"/>
        <end position="71"/>
    </location>
</feature>
<evidence type="ECO:0000256" key="1">
    <source>
        <dbReference type="SAM" id="MobiDB-lite"/>
    </source>
</evidence>
<proteinExistence type="predicted"/>
<organism evidence="2 3">
    <name type="scientific">Actinokineospora spheciospongiae</name>
    <dbReference type="NCBI Taxonomy" id="909613"/>
    <lineage>
        <taxon>Bacteria</taxon>
        <taxon>Bacillati</taxon>
        <taxon>Actinomycetota</taxon>
        <taxon>Actinomycetes</taxon>
        <taxon>Pseudonocardiales</taxon>
        <taxon>Pseudonocardiaceae</taxon>
        <taxon>Actinokineospora</taxon>
    </lineage>
</organism>
<gene>
    <name evidence="2" type="ORF">UO65_1494</name>
</gene>
<keyword evidence="3" id="KW-1185">Reference proteome</keyword>
<accession>W7IQV6</accession>
<dbReference type="AlphaFoldDB" id="W7IQV6"/>
<evidence type="ECO:0000313" key="3">
    <source>
        <dbReference type="Proteomes" id="UP000019277"/>
    </source>
</evidence>
<name>W7IQV6_9PSEU</name>
<dbReference type="STRING" id="909613.UO65_1494"/>
<reference evidence="2 3" key="1">
    <citation type="journal article" date="2014" name="Genome Announc.">
        <title>Draft Genome Sequence of the Antitrypanosomally Active Sponge-Associated Bacterium Actinokineospora sp. Strain EG49.</title>
        <authorList>
            <person name="Harjes J."/>
            <person name="Ryu T."/>
            <person name="Abdelmohsen U.R."/>
            <person name="Moitinho-Silva L."/>
            <person name="Horn H."/>
            <person name="Ravasi T."/>
            <person name="Hentschel U."/>
        </authorList>
    </citation>
    <scope>NUCLEOTIDE SEQUENCE [LARGE SCALE GENOMIC DNA]</scope>
    <source>
        <strain evidence="2 3">EG49</strain>
    </source>
</reference>
<evidence type="ECO:0000313" key="2">
    <source>
        <dbReference type="EMBL" id="EWC63280.1"/>
    </source>
</evidence>
<comment type="caution">
    <text evidence="2">The sequence shown here is derived from an EMBL/GenBank/DDBJ whole genome shotgun (WGS) entry which is preliminary data.</text>
</comment>
<feature type="compositionally biased region" description="Basic and acidic residues" evidence="1">
    <location>
        <begin position="49"/>
        <end position="61"/>
    </location>
</feature>